<dbReference type="PANTHER" id="PTHR32278:SF111">
    <property type="entry name" value="F-BOX PROTEIN PP2-B12-RELATED"/>
    <property type="match status" value="1"/>
</dbReference>
<dbReference type="SUPFAM" id="SSF81383">
    <property type="entry name" value="F-box domain"/>
    <property type="match status" value="1"/>
</dbReference>
<reference evidence="1 2" key="1">
    <citation type="submission" date="2021-07" db="EMBL/GenBank/DDBJ databases">
        <title>The Aristolochia fimbriata genome: insights into angiosperm evolution, floral development and chemical biosynthesis.</title>
        <authorList>
            <person name="Jiao Y."/>
        </authorList>
    </citation>
    <scope>NUCLEOTIDE SEQUENCE [LARGE SCALE GENOMIC DNA]</scope>
    <source>
        <strain evidence="1">IBCAS-2021</strain>
        <tissue evidence="1">Leaf</tissue>
    </source>
</reference>
<dbReference type="EMBL" id="JAINDJ010000005">
    <property type="protein sequence ID" value="KAG9446918.1"/>
    <property type="molecule type" value="Genomic_DNA"/>
</dbReference>
<accession>A0AAV7EDL0</accession>
<dbReference type="PANTHER" id="PTHR32278">
    <property type="entry name" value="F-BOX DOMAIN-CONTAINING PROTEIN"/>
    <property type="match status" value="1"/>
</dbReference>
<evidence type="ECO:0008006" key="3">
    <source>
        <dbReference type="Google" id="ProtNLM"/>
    </source>
</evidence>
<name>A0AAV7EDL0_ARIFI</name>
<gene>
    <name evidence="1" type="ORF">H6P81_013046</name>
</gene>
<dbReference type="Pfam" id="PF14299">
    <property type="entry name" value="PP2"/>
    <property type="match status" value="1"/>
</dbReference>
<evidence type="ECO:0000313" key="2">
    <source>
        <dbReference type="Proteomes" id="UP000825729"/>
    </source>
</evidence>
<evidence type="ECO:0000313" key="1">
    <source>
        <dbReference type="EMBL" id="KAG9446918.1"/>
    </source>
</evidence>
<organism evidence="1 2">
    <name type="scientific">Aristolochia fimbriata</name>
    <name type="common">White veined hardy Dutchman's pipe vine</name>
    <dbReference type="NCBI Taxonomy" id="158543"/>
    <lineage>
        <taxon>Eukaryota</taxon>
        <taxon>Viridiplantae</taxon>
        <taxon>Streptophyta</taxon>
        <taxon>Embryophyta</taxon>
        <taxon>Tracheophyta</taxon>
        <taxon>Spermatophyta</taxon>
        <taxon>Magnoliopsida</taxon>
        <taxon>Magnoliidae</taxon>
        <taxon>Piperales</taxon>
        <taxon>Aristolochiaceae</taxon>
        <taxon>Aristolochia</taxon>
    </lineage>
</organism>
<dbReference type="Proteomes" id="UP000825729">
    <property type="component" value="Unassembled WGS sequence"/>
</dbReference>
<dbReference type="CDD" id="cd22162">
    <property type="entry name" value="F-box_AtSKIP3-like"/>
    <property type="match status" value="1"/>
</dbReference>
<sequence>MEGPDFSSLPEGCISHVLSLTTPRDACASAAVSSVFRSASESDVVWERFLPDDCAEILSRSVAPVECSSKKDLYFRSSDPILIDDGKMSFWLDRSTGKKCFMLASSQLGIAWANTPEYWRWVDSTKSRFSKVAELLMVCWLEISGKFDSRLLSPKTTYVAYLVAKIHPEGYGLDHAPAELCVKLGDQLSVHPARLKLPSIPRRRPPGPLSRLTLWRSAYFEENFPPNARIPLERGDGWMELELGEFYNDEGNDGEVELSLMEVKGGDWKRGLIVDGIEIRPKKE</sequence>
<comment type="caution">
    <text evidence="1">The sequence shown here is derived from an EMBL/GenBank/DDBJ whole genome shotgun (WGS) entry which is preliminary data.</text>
</comment>
<keyword evidence="2" id="KW-1185">Reference proteome</keyword>
<protein>
    <recommendedName>
        <fullName evidence="3">F-box domain-containing protein</fullName>
    </recommendedName>
</protein>
<dbReference type="AlphaFoldDB" id="A0AAV7EDL0"/>
<proteinExistence type="predicted"/>
<dbReference type="InterPro" id="IPR036047">
    <property type="entry name" value="F-box-like_dom_sf"/>
</dbReference>
<dbReference type="InterPro" id="IPR025886">
    <property type="entry name" value="PP2-like"/>
</dbReference>
<dbReference type="Gene3D" id="1.20.1280.50">
    <property type="match status" value="1"/>
</dbReference>